<gene>
    <name evidence="3" type="primary">cyaY</name>
    <name evidence="3" type="ORF">E5987_07745</name>
</gene>
<dbReference type="SUPFAM" id="SSF55387">
    <property type="entry name" value="Frataxin/Nqo15-like"/>
    <property type="match status" value="1"/>
</dbReference>
<name>A0A6L6YNU9_9BURK</name>
<keyword evidence="4" id="KW-1185">Reference proteome</keyword>
<dbReference type="GO" id="GO:0008199">
    <property type="term" value="F:ferric iron binding"/>
    <property type="evidence" value="ECO:0007669"/>
    <property type="project" value="InterPro"/>
</dbReference>
<dbReference type="InterPro" id="IPR002908">
    <property type="entry name" value="Frataxin/CyaY"/>
</dbReference>
<dbReference type="InterPro" id="IPR036524">
    <property type="entry name" value="Frataxin/CyaY_sf"/>
</dbReference>
<dbReference type="PROSITE" id="PS01344">
    <property type="entry name" value="FRATAXIN_1"/>
    <property type="match status" value="1"/>
</dbReference>
<dbReference type="SMART" id="SM01219">
    <property type="entry name" value="Frataxin_Cyay"/>
    <property type="match status" value="1"/>
</dbReference>
<dbReference type="Proteomes" id="UP000472580">
    <property type="component" value="Unassembled WGS sequence"/>
</dbReference>
<dbReference type="AlphaFoldDB" id="A0A6L6YNU9"/>
<dbReference type="NCBIfam" id="TIGR03421">
    <property type="entry name" value="FeS_CyaY"/>
    <property type="match status" value="1"/>
</dbReference>
<sequence>MIESDFLQLTEKTFEEAEAFADANYPNSDSYREGNVLTIELEDGPSVVINRQEAMQEMWLAAPSGGFHFKHDADGSLRCTRDGVLFETYLQRALEGR</sequence>
<dbReference type="OrthoDB" id="285675at2"/>
<dbReference type="GO" id="GO:0005737">
    <property type="term" value="C:cytoplasm"/>
    <property type="evidence" value="ECO:0007669"/>
    <property type="project" value="UniProtKB-ARBA"/>
</dbReference>
<dbReference type="InterPro" id="IPR020895">
    <property type="entry name" value="Frataxin_CS"/>
</dbReference>
<keyword evidence="2" id="KW-0408">Iron</keyword>
<evidence type="ECO:0000256" key="1">
    <source>
        <dbReference type="ARBA" id="ARBA00008183"/>
    </source>
</evidence>
<dbReference type="Gene3D" id="3.30.920.10">
    <property type="entry name" value="Frataxin/CyaY"/>
    <property type="match status" value="1"/>
</dbReference>
<comment type="similarity">
    <text evidence="1">Belongs to the frataxin family.</text>
</comment>
<dbReference type="Pfam" id="PF01491">
    <property type="entry name" value="Frataxin_Cyay"/>
    <property type="match status" value="1"/>
</dbReference>
<dbReference type="EMBL" id="WSRP01000021">
    <property type="protein sequence ID" value="MVX57101.1"/>
    <property type="molecule type" value="Genomic_DNA"/>
</dbReference>
<organism evidence="3 4">
    <name type="scientific">Parasutterella muris</name>
    <dbReference type="NCBI Taxonomy" id="2565572"/>
    <lineage>
        <taxon>Bacteria</taxon>
        <taxon>Pseudomonadati</taxon>
        <taxon>Pseudomonadota</taxon>
        <taxon>Betaproteobacteria</taxon>
        <taxon>Burkholderiales</taxon>
        <taxon>Sutterellaceae</taxon>
        <taxon>Parasutterella</taxon>
    </lineage>
</organism>
<dbReference type="GO" id="GO:0016226">
    <property type="term" value="P:iron-sulfur cluster assembly"/>
    <property type="evidence" value="ECO:0007669"/>
    <property type="project" value="InterPro"/>
</dbReference>
<protein>
    <submittedName>
        <fullName evidence="3">Iron donor protein CyaY</fullName>
    </submittedName>
</protein>
<reference evidence="3 4" key="1">
    <citation type="submission" date="2019-12" db="EMBL/GenBank/DDBJ databases">
        <title>Microbes associate with the intestines of laboratory mice.</title>
        <authorList>
            <person name="Navarre W."/>
            <person name="Wong E."/>
        </authorList>
    </citation>
    <scope>NUCLEOTIDE SEQUENCE [LARGE SCALE GENOMIC DNA]</scope>
    <source>
        <strain evidence="3 4">NM82_D38</strain>
    </source>
</reference>
<proteinExistence type="inferred from homology"/>
<evidence type="ECO:0000313" key="3">
    <source>
        <dbReference type="EMBL" id="MVX57101.1"/>
    </source>
</evidence>
<evidence type="ECO:0000256" key="2">
    <source>
        <dbReference type="ARBA" id="ARBA00023004"/>
    </source>
</evidence>
<comment type="caution">
    <text evidence="3">The sequence shown here is derived from an EMBL/GenBank/DDBJ whole genome shotgun (WGS) entry which is preliminary data.</text>
</comment>
<dbReference type="PROSITE" id="PS50810">
    <property type="entry name" value="FRATAXIN_2"/>
    <property type="match status" value="1"/>
</dbReference>
<evidence type="ECO:0000313" key="4">
    <source>
        <dbReference type="Proteomes" id="UP000472580"/>
    </source>
</evidence>
<accession>A0A6L6YNU9</accession>
<dbReference type="RefSeq" id="WP_160335528.1">
    <property type="nucleotide sequence ID" value="NZ_WSRP01000021.1"/>
</dbReference>